<dbReference type="STRING" id="395965.Msil_2200"/>
<dbReference type="Pfam" id="PF23639">
    <property type="entry name" value="DUF7146"/>
    <property type="match status" value="1"/>
</dbReference>
<gene>
    <name evidence="2" type="ordered locus">Msil_2200</name>
</gene>
<proteinExistence type="predicted"/>
<dbReference type="GO" id="GO:0003677">
    <property type="term" value="F:DNA binding"/>
    <property type="evidence" value="ECO:0007669"/>
    <property type="project" value="InterPro"/>
</dbReference>
<reference evidence="2 3" key="1">
    <citation type="journal article" date="2010" name="J. Bacteriol.">
        <title>Complete genome sequence of the aerobic facultative methanotroph Methylocella silvestris BL2.</title>
        <authorList>
            <person name="Chen Y."/>
            <person name="Crombie A."/>
            <person name="Rahman M.T."/>
            <person name="Dedysh S.N."/>
            <person name="Liesack W."/>
            <person name="Stott M.B."/>
            <person name="Alam M."/>
            <person name="Theisen A.R."/>
            <person name="Murrell J.C."/>
            <person name="Dunfield P.F."/>
        </authorList>
    </citation>
    <scope>NUCLEOTIDE SEQUENCE [LARGE SCALE GENOMIC DNA]</scope>
    <source>
        <strain evidence="3">DSM 15510 / CIP 108128 / LMG 27833 / NCIMB 13906 / BL2</strain>
    </source>
</reference>
<dbReference type="eggNOG" id="COG4643">
    <property type="taxonomic scope" value="Bacteria"/>
</dbReference>
<organism evidence="2 3">
    <name type="scientific">Methylocella silvestris (strain DSM 15510 / CIP 108128 / LMG 27833 / NCIMB 13906 / BL2)</name>
    <dbReference type="NCBI Taxonomy" id="395965"/>
    <lineage>
        <taxon>Bacteria</taxon>
        <taxon>Pseudomonadati</taxon>
        <taxon>Pseudomonadota</taxon>
        <taxon>Alphaproteobacteria</taxon>
        <taxon>Hyphomicrobiales</taxon>
        <taxon>Beijerinckiaceae</taxon>
        <taxon>Methylocella</taxon>
    </lineage>
</organism>
<dbReference type="SUPFAM" id="SSF57783">
    <property type="entry name" value="Zinc beta-ribbon"/>
    <property type="match status" value="1"/>
</dbReference>
<dbReference type="Gene3D" id="3.90.580.10">
    <property type="entry name" value="Zinc finger, CHC2-type domain"/>
    <property type="match status" value="1"/>
</dbReference>
<protein>
    <submittedName>
        <fullName evidence="2">Putative DNA primase</fullName>
    </submittedName>
</protein>
<dbReference type="InterPro" id="IPR055570">
    <property type="entry name" value="DUF7146"/>
</dbReference>
<evidence type="ECO:0000313" key="3">
    <source>
        <dbReference type="Proteomes" id="UP000002257"/>
    </source>
</evidence>
<evidence type="ECO:0000259" key="1">
    <source>
        <dbReference type="Pfam" id="PF23639"/>
    </source>
</evidence>
<dbReference type="GO" id="GO:0006260">
    <property type="term" value="P:DNA replication"/>
    <property type="evidence" value="ECO:0007669"/>
    <property type="project" value="InterPro"/>
</dbReference>
<dbReference type="KEGG" id="msl:Msil_2200"/>
<feature type="domain" description="DUF7146" evidence="1">
    <location>
        <begin position="104"/>
        <end position="220"/>
    </location>
</feature>
<dbReference type="Proteomes" id="UP000002257">
    <property type="component" value="Chromosome"/>
</dbReference>
<accession>B8ESZ6</accession>
<dbReference type="RefSeq" id="WP_012591203.1">
    <property type="nucleotide sequence ID" value="NC_011666.1"/>
</dbReference>
<dbReference type="HOGENOM" id="CLU_051135_0_0_5"/>
<dbReference type="InterPro" id="IPR036977">
    <property type="entry name" value="DNA_primase_Znf_CHC2"/>
</dbReference>
<dbReference type="EMBL" id="CP001280">
    <property type="protein sequence ID" value="ACK51134.1"/>
    <property type="molecule type" value="Genomic_DNA"/>
</dbReference>
<sequence>MLGDAGVPCPGCGGRDRFAVNLRKNVWYCRASGIGGDAIALAQHIDGSSFLVAVETILGELPPGLGPVEYDEAKRTRENGLASARADWRREQDGAKTEQHFRERERRAARRLWIEAAPIAGTTGEAYLKLRGVESPPGARLRFHANAQLWDRPKDQGGKIVHSGPALIAAIEGASGRFSGVQRTWIDLAQPKGKALIIHPETGEVLPSKKARGSIKGGTVLLRRPETAEFPGDRQICRRLFLGEGIETVLSVHAAMREANDPLLEGAEFRAAVDLGNLCGPAAGRVAHPTLKRADRNGVERRLLVPNNEPKDDPDFPLIPIARGITDLWLLGDADSESFFTRKAYERAAKRFSRAYPWLVIRLFMAVAGRDFNDMRLAWLRVAAEANA</sequence>
<dbReference type="GO" id="GO:0008270">
    <property type="term" value="F:zinc ion binding"/>
    <property type="evidence" value="ECO:0007669"/>
    <property type="project" value="InterPro"/>
</dbReference>
<keyword evidence="3" id="KW-1185">Reference proteome</keyword>
<evidence type="ECO:0000313" key="2">
    <source>
        <dbReference type="EMBL" id="ACK51134.1"/>
    </source>
</evidence>
<dbReference type="AlphaFoldDB" id="B8ESZ6"/>
<name>B8ESZ6_METSB</name>